<proteinExistence type="predicted"/>
<accession>A0AAD7WR19</accession>
<name>A0AAD7WR19_9TELE</name>
<sequence>MEWTQMGPPSSLLSVTYQLNGFVNAAAAATSIHFPGGNDVSLETLQRTLWSTSEEKDCSSYGYDVAVF</sequence>
<dbReference type="Proteomes" id="UP001221898">
    <property type="component" value="Unassembled WGS sequence"/>
</dbReference>
<protein>
    <submittedName>
        <fullName evidence="1">Uncharacterized protein</fullName>
    </submittedName>
</protein>
<keyword evidence="2" id="KW-1185">Reference proteome</keyword>
<evidence type="ECO:0000313" key="1">
    <source>
        <dbReference type="EMBL" id="KAJ8405224.1"/>
    </source>
</evidence>
<gene>
    <name evidence="1" type="ORF">AAFF_G00322150</name>
</gene>
<reference evidence="1" key="1">
    <citation type="journal article" date="2023" name="Science">
        <title>Genome structures resolve the early diversification of teleost fishes.</title>
        <authorList>
            <person name="Parey E."/>
            <person name="Louis A."/>
            <person name="Montfort J."/>
            <person name="Bouchez O."/>
            <person name="Roques C."/>
            <person name="Iampietro C."/>
            <person name="Lluch J."/>
            <person name="Castinel A."/>
            <person name="Donnadieu C."/>
            <person name="Desvignes T."/>
            <person name="Floi Bucao C."/>
            <person name="Jouanno E."/>
            <person name="Wen M."/>
            <person name="Mejri S."/>
            <person name="Dirks R."/>
            <person name="Jansen H."/>
            <person name="Henkel C."/>
            <person name="Chen W.J."/>
            <person name="Zahm M."/>
            <person name="Cabau C."/>
            <person name="Klopp C."/>
            <person name="Thompson A.W."/>
            <person name="Robinson-Rechavi M."/>
            <person name="Braasch I."/>
            <person name="Lecointre G."/>
            <person name="Bobe J."/>
            <person name="Postlethwait J.H."/>
            <person name="Berthelot C."/>
            <person name="Roest Crollius H."/>
            <person name="Guiguen Y."/>
        </authorList>
    </citation>
    <scope>NUCLEOTIDE SEQUENCE</scope>
    <source>
        <strain evidence="1">NC1722</strain>
    </source>
</reference>
<organism evidence="1 2">
    <name type="scientific">Aldrovandia affinis</name>
    <dbReference type="NCBI Taxonomy" id="143900"/>
    <lineage>
        <taxon>Eukaryota</taxon>
        <taxon>Metazoa</taxon>
        <taxon>Chordata</taxon>
        <taxon>Craniata</taxon>
        <taxon>Vertebrata</taxon>
        <taxon>Euteleostomi</taxon>
        <taxon>Actinopterygii</taxon>
        <taxon>Neopterygii</taxon>
        <taxon>Teleostei</taxon>
        <taxon>Notacanthiformes</taxon>
        <taxon>Halosauridae</taxon>
        <taxon>Aldrovandia</taxon>
    </lineage>
</organism>
<dbReference type="AlphaFoldDB" id="A0AAD7WR19"/>
<evidence type="ECO:0000313" key="2">
    <source>
        <dbReference type="Proteomes" id="UP001221898"/>
    </source>
</evidence>
<comment type="caution">
    <text evidence="1">The sequence shown here is derived from an EMBL/GenBank/DDBJ whole genome shotgun (WGS) entry which is preliminary data.</text>
</comment>
<dbReference type="EMBL" id="JAINUG010000049">
    <property type="protein sequence ID" value="KAJ8405224.1"/>
    <property type="molecule type" value="Genomic_DNA"/>
</dbReference>